<proteinExistence type="predicted"/>
<reference evidence="2" key="1">
    <citation type="submission" date="2023-08" db="EMBL/GenBank/DDBJ databases">
        <authorList>
            <person name="Audoor S."/>
            <person name="Bilcke G."/>
        </authorList>
    </citation>
    <scope>NUCLEOTIDE SEQUENCE</scope>
</reference>
<dbReference type="Proteomes" id="UP001295423">
    <property type="component" value="Unassembled WGS sequence"/>
</dbReference>
<sequence length="2320" mass="259083">MSALQLQRAFETNGPRGAAFFGPMSFPFKDKTLHQQLLDGTIPSATDLRSSVGFPVKDAAPFNVFAKHRIMSDADRAEAMSEKFADWNASTLSEADKLHLLEKRRVVAVLGVFSTPGKTPVIAIGSNPIGTRVNGADLATHGAPIWNQVFDDALVRQYLSGDVSSPTHSVVMSMNSMTRAGPLPATRDELAEHLLPVMLTGNLSKLLFLPDGSCPAVGLFWPTTTTLDEFVASLSTGNGMVVHDGLLALIEKQRPHFEEWFQQVNDNAIPLQVMAASALPLWEALPSAAHPDGVGLLDEEAAAAFMLQQHTFLSSLLLDMGLFTKCGRRQTLRNECYQLAAWVRHAAQCHPDEELGIRAPERLPFLTSLFPPEGGWPIPTLDPLLSLDNKIELPDPYAQYEPRSISMKDNDTFVPSRLQLPSAEGTEDFQAFFASPLATVAPRPTAPPQVPFPAPQQGVSPATAGIVPTNGVPTVTPSPQNAVHGPLPMQNAFGGLSGLQATNLLHQFTGTPAQQSPHLTDVQQQVPQSPFLTGGHGGFSFPAVSPTTPAAATAATTTHGFPTADSVAGPAGFAPQMNPWAATLASLGALQAADGSYSPFKMNVQRYAPAHRATIKSETTRTMCPPVYLQAALLLAKPFSDGAWLVFSEGNTEPASSWMQIVDPSTFGKVMLSPHDQGSNKGGTTTDSVNFLHQAIDFRAKADNAFRLVRLPERVASRVITASMQKLIYHVSSWDIERGRQAPTLASKRWHIFHLLPLLREGYSGEHLPSNGLTLLEAQQFGKFLFLIMAMIGSEEKLNSDYDDSTFSSSIFGTVLTFLCRVPQNLNLQRVWTERQRSCTQQWMDDLIATFELVAKMVAYRSGSSFRTFGMRDAQLIHDQANRFVVVPTKTGDNDFAQMPLSYVTDMKRLYTHCFDKWAPGIVDVHDPKWATSSAHPAYFSRLVNPPQERQGGLRSDPGREPALKRLKAVGFAATPEAGTGPIQVVKPLFKLLAPVPPGKTPFEVFMPKLQAKTSPLIMNANGICRSRYPPLSAGVGQERMHVDFNDPCWQRDNYREEQWAPVVKFVKHYHGLGLLGPTQWLKDATPNTPWAPLDCRQKRSFRHTPPPTVKNRWPGDGDWQHFPVDQREVAFMDVAVSVQASGFLDPTDVECLGMAHPDLVENSLVLDTWISKPWSPIRRRRWGFGKVSKDRGLSHDRVNPRSMIHFAWKFLTPSERRIAMEAFPQWKSYAALRRFVCVHSVAVLKAPRVLPADADEPTALDKHRAWLNSAGLLRFDFNHGDLIRWMGGEYTNRHRDFNAEWDVIESKLQNRSIPSDLPPTKLDLAYRIQTEGVPLRGQFTTPMTATGLRNSYDNHPAVDDNLDKVEKKFAKEEWRSYHLHYLRFVYEFIPGLVINPIQWVFDKGKGRICIDCSNGPDPFGSINRYIPSPKEVKAAMEHAKTATEMLKLPKLLKIWNWNAHKFFTNDIEAAFRRVLYHPDLACAFAYVYSDYLMVPVGQVFGSRSAPSYYCVLADVRQALAACRPDDSIVHPLVASCTFETDSSTPLVQVPQDSHYPLLSLEEQESMYNASFVDDNGVVAYLKEMPQALQHSVQSAFETFGVEDRRGGCLQDAKWTSLVSETFMFLGFRIDTHHMTVSWPLEKRQALHTELMDILARRPKYVTPKEMAHIVGVIRSASEIAPWGTFLSFNLQNALTSAARNAYSTGRTWWTRSWIYLSNIAIATIHQLLETLLVPESSLLWSRPIALYLERDPTHRVYSDASYAGIGGWSSDFGFLWRICRDDLARAGFDMKPIDIVSSEPSDIAHEGLHINPLEFLGALLNLWITIKLVMKAGPRAGGYIIDLLADNTTALSWMSLASRTKNPLLQGLARLERGGRCIEPSANTGVSQSECVGLRYRSMVPIGQVSHLSSTFQTTLRDCIGDFESRDRGTVRGSNDQSFDSRAGHFGSWCTHMGLSKHDLRGLSPDTCILVLGAFINKVQKGDNLTQNENVGSQTITNYLNAAHRLLEDIQGQRIDILDPHCTGKTKRFHPFLSQQIADSKAWSQPQQKKEPYTMDMFVALVEKFCKSSDPITCFLGKEYAVYDWARLGVFTGFRITEYAQNSKVKKGHKFLLVPANSCVPPEFHHTPMAFTLDDLRFYDTNHIWVPHRLVHKRHLNREILELEIRWRYDKSAHNFSIRRYRITGHHIFDPVDAAVSIVHRHTLLNVPSAYPLGVWSDTGVTYRFIKDTDVTKVMQHSVDLAYPDPHHYMRRHRHLVLPHSNRVTAAVCLQKGGASNDEIAFKLRWHPTSVPTYLRDCFQAVGDLLARSITGVMKMSFS</sequence>
<comment type="caution">
    <text evidence="2">The sequence shown here is derived from an EMBL/GenBank/DDBJ whole genome shotgun (WGS) entry which is preliminary data.</text>
</comment>
<keyword evidence="3" id="KW-1185">Reference proteome</keyword>
<evidence type="ECO:0000313" key="2">
    <source>
        <dbReference type="EMBL" id="CAJ1939372.1"/>
    </source>
</evidence>
<dbReference type="PANTHER" id="PTHR33050:SF7">
    <property type="entry name" value="RIBONUCLEASE H"/>
    <property type="match status" value="1"/>
</dbReference>
<accession>A0AAD2FL52</accession>
<dbReference type="EMBL" id="CAKOGP040000780">
    <property type="protein sequence ID" value="CAJ1939372.1"/>
    <property type="molecule type" value="Genomic_DNA"/>
</dbReference>
<gene>
    <name evidence="2" type="ORF">CYCCA115_LOCUS6562</name>
</gene>
<feature type="region of interest" description="Disordered" evidence="1">
    <location>
        <begin position="1099"/>
        <end position="1118"/>
    </location>
</feature>
<name>A0AAD2FL52_9STRA</name>
<evidence type="ECO:0000256" key="1">
    <source>
        <dbReference type="SAM" id="MobiDB-lite"/>
    </source>
</evidence>
<organism evidence="2 3">
    <name type="scientific">Cylindrotheca closterium</name>
    <dbReference type="NCBI Taxonomy" id="2856"/>
    <lineage>
        <taxon>Eukaryota</taxon>
        <taxon>Sar</taxon>
        <taxon>Stramenopiles</taxon>
        <taxon>Ochrophyta</taxon>
        <taxon>Bacillariophyta</taxon>
        <taxon>Bacillariophyceae</taxon>
        <taxon>Bacillariophycidae</taxon>
        <taxon>Bacillariales</taxon>
        <taxon>Bacillariaceae</taxon>
        <taxon>Cylindrotheca</taxon>
    </lineage>
</organism>
<feature type="compositionally biased region" description="Polar residues" evidence="1">
    <location>
        <begin position="511"/>
        <end position="531"/>
    </location>
</feature>
<dbReference type="PANTHER" id="PTHR33050">
    <property type="entry name" value="REVERSE TRANSCRIPTASE DOMAIN-CONTAINING PROTEIN"/>
    <property type="match status" value="1"/>
</dbReference>
<dbReference type="InterPro" id="IPR052055">
    <property type="entry name" value="Hepadnavirus_pol/RT"/>
</dbReference>
<evidence type="ECO:0000313" key="3">
    <source>
        <dbReference type="Proteomes" id="UP001295423"/>
    </source>
</evidence>
<feature type="region of interest" description="Disordered" evidence="1">
    <location>
        <begin position="511"/>
        <end position="545"/>
    </location>
</feature>
<protein>
    <submittedName>
        <fullName evidence="2">Uncharacterized protein</fullName>
    </submittedName>
</protein>